<dbReference type="PANTHER" id="PTHR34075:SF5">
    <property type="entry name" value="BLR3430 PROTEIN"/>
    <property type="match status" value="1"/>
</dbReference>
<gene>
    <name evidence="3" type="ORF">GCM10009019_19340</name>
</gene>
<dbReference type="SUPFAM" id="SSF50249">
    <property type="entry name" value="Nucleic acid-binding proteins"/>
    <property type="match status" value="1"/>
</dbReference>
<dbReference type="InterPro" id="IPR012340">
    <property type="entry name" value="NA-bd_OB-fold"/>
</dbReference>
<proteinExistence type="predicted"/>
<sequence>MGAYVSLPTWWRSNDSRYRLVLGKCPECGAHNFPAEGVCASCNADADFEEVEPEGTGTVQAVTVISGGAPPEFDEYQTREGAFATGIIELAEGARLPGMFCDCDPSEISRGDRVEAVVRRLYEQEGVPRYGVKFRPVE</sequence>
<evidence type="ECO:0000259" key="2">
    <source>
        <dbReference type="Pfam" id="PF12172"/>
    </source>
</evidence>
<dbReference type="Pfam" id="PF12172">
    <property type="entry name" value="zf-ChsH2"/>
    <property type="match status" value="1"/>
</dbReference>
<dbReference type="AlphaFoldDB" id="A0AAV3T4P9"/>
<evidence type="ECO:0000313" key="3">
    <source>
        <dbReference type="EMBL" id="GAA0655676.1"/>
    </source>
</evidence>
<dbReference type="RefSeq" id="WP_227260123.1">
    <property type="nucleotide sequence ID" value="NZ_BAAADU010000002.1"/>
</dbReference>
<dbReference type="InterPro" id="IPR022002">
    <property type="entry name" value="ChsH2_Znr"/>
</dbReference>
<feature type="domain" description="ChsH2 C-terminal OB-fold" evidence="1">
    <location>
        <begin position="50"/>
        <end position="119"/>
    </location>
</feature>
<accession>A0AAV3T4P9</accession>
<evidence type="ECO:0000259" key="1">
    <source>
        <dbReference type="Pfam" id="PF01796"/>
    </source>
</evidence>
<protein>
    <recommendedName>
        <fullName evidence="5">DUF35 domain-containing protein</fullName>
    </recommendedName>
</protein>
<dbReference type="Proteomes" id="UP001500194">
    <property type="component" value="Unassembled WGS sequence"/>
</dbReference>
<dbReference type="GeneID" id="68573383"/>
<feature type="domain" description="ChsH2 rubredoxin-like zinc ribbon" evidence="2">
    <location>
        <begin position="17"/>
        <end position="45"/>
    </location>
</feature>
<dbReference type="Pfam" id="PF01796">
    <property type="entry name" value="OB_ChsH2_C"/>
    <property type="match status" value="1"/>
</dbReference>
<organism evidence="3 4">
    <name type="scientific">Salarchaeum japonicum</name>
    <dbReference type="NCBI Taxonomy" id="555573"/>
    <lineage>
        <taxon>Archaea</taxon>
        <taxon>Methanobacteriati</taxon>
        <taxon>Methanobacteriota</taxon>
        <taxon>Stenosarchaea group</taxon>
        <taxon>Halobacteria</taxon>
        <taxon>Halobacteriales</taxon>
        <taxon>Halobacteriaceae</taxon>
    </lineage>
</organism>
<name>A0AAV3T4P9_9EURY</name>
<dbReference type="InterPro" id="IPR002878">
    <property type="entry name" value="ChsH2_C"/>
</dbReference>
<evidence type="ECO:0000313" key="4">
    <source>
        <dbReference type="Proteomes" id="UP001500194"/>
    </source>
</evidence>
<dbReference type="PANTHER" id="PTHR34075">
    <property type="entry name" value="BLR3430 PROTEIN"/>
    <property type="match status" value="1"/>
</dbReference>
<reference evidence="3 4" key="1">
    <citation type="journal article" date="2019" name="Int. J. Syst. Evol. Microbiol.">
        <title>The Global Catalogue of Microorganisms (GCM) 10K type strain sequencing project: providing services to taxonomists for standard genome sequencing and annotation.</title>
        <authorList>
            <consortium name="The Broad Institute Genomics Platform"/>
            <consortium name="The Broad Institute Genome Sequencing Center for Infectious Disease"/>
            <person name="Wu L."/>
            <person name="Ma J."/>
        </authorList>
    </citation>
    <scope>NUCLEOTIDE SEQUENCE [LARGE SCALE GENOMIC DNA]</scope>
    <source>
        <strain evidence="3 4">JCM 16327</strain>
    </source>
</reference>
<dbReference type="InterPro" id="IPR052513">
    <property type="entry name" value="Thioester_dehydratase-like"/>
</dbReference>
<comment type="caution">
    <text evidence="3">The sequence shown here is derived from an EMBL/GenBank/DDBJ whole genome shotgun (WGS) entry which is preliminary data.</text>
</comment>
<dbReference type="EMBL" id="BAAADU010000002">
    <property type="protein sequence ID" value="GAA0655676.1"/>
    <property type="molecule type" value="Genomic_DNA"/>
</dbReference>
<evidence type="ECO:0008006" key="5">
    <source>
        <dbReference type="Google" id="ProtNLM"/>
    </source>
</evidence>
<keyword evidence="4" id="KW-1185">Reference proteome</keyword>